<evidence type="ECO:0000313" key="2">
    <source>
        <dbReference type="EMBL" id="RCK78431.1"/>
    </source>
</evidence>
<gene>
    <name evidence="2" type="ORF">OZSIB_1351</name>
</gene>
<feature type="compositionally biased region" description="Pro residues" evidence="1">
    <location>
        <begin position="110"/>
        <end position="119"/>
    </location>
</feature>
<organism evidence="2 3">
    <name type="scientific">Candidatus Ozemobacter sibiricus</name>
    <dbReference type="NCBI Taxonomy" id="2268124"/>
    <lineage>
        <taxon>Bacteria</taxon>
        <taxon>Candidatus Ozemobacteria</taxon>
        <taxon>Candidatus Ozemobacterales</taxon>
        <taxon>Candidatus Ozemobacteraceae</taxon>
        <taxon>Candidatus Ozemobacter</taxon>
    </lineage>
</organism>
<comment type="caution">
    <text evidence="2">The sequence shown here is derived from an EMBL/GenBank/DDBJ whole genome shotgun (WGS) entry which is preliminary data.</text>
</comment>
<dbReference type="EMBL" id="QOQW01000022">
    <property type="protein sequence ID" value="RCK78431.1"/>
    <property type="molecule type" value="Genomic_DNA"/>
</dbReference>
<feature type="region of interest" description="Disordered" evidence="1">
    <location>
        <begin position="109"/>
        <end position="133"/>
    </location>
</feature>
<evidence type="ECO:0000313" key="3">
    <source>
        <dbReference type="Proteomes" id="UP000252355"/>
    </source>
</evidence>
<dbReference type="Proteomes" id="UP000252355">
    <property type="component" value="Unassembled WGS sequence"/>
</dbReference>
<name>A0A367ZM38_9BACT</name>
<protein>
    <submittedName>
        <fullName evidence="2">Uncharacterized protein</fullName>
    </submittedName>
</protein>
<dbReference type="AlphaFoldDB" id="A0A367ZM38"/>
<reference evidence="2 3" key="1">
    <citation type="submission" date="2018-05" db="EMBL/GenBank/DDBJ databases">
        <title>A metagenomic window into the 2 km-deep terrestrial subsurface aquifer revealed taxonomically and functionally diverse microbial community comprising novel uncultured bacterial lineages.</title>
        <authorList>
            <person name="Kadnikov V.V."/>
            <person name="Mardanov A.V."/>
            <person name="Beletsky A.V."/>
            <person name="Banks D."/>
            <person name="Pimenov N.V."/>
            <person name="Frank Y.A."/>
            <person name="Karnachuk O.V."/>
            <person name="Ravin N.V."/>
        </authorList>
    </citation>
    <scope>NUCLEOTIDE SEQUENCE [LARGE SCALE GENOMIC DNA]</scope>
    <source>
        <strain evidence="2">BY5</strain>
    </source>
</reference>
<accession>A0A367ZM38</accession>
<proteinExistence type="predicted"/>
<feature type="compositionally biased region" description="Basic and acidic residues" evidence="1">
    <location>
        <begin position="124"/>
        <end position="133"/>
    </location>
</feature>
<evidence type="ECO:0000256" key="1">
    <source>
        <dbReference type="SAM" id="MobiDB-lite"/>
    </source>
</evidence>
<sequence>MKDKKTRATLPPGARGTKKLLRKYGNRLLCVRYRYDDRARKRYTTVELIEEEAFWAPPTALVWFRIGPDEVDLQAKARRGGAVWHRDRRLWLMPYRLARALNMPSRIVLDPPPPSPARSPPNVSKERNIFIKK</sequence>